<organism evidence="17 18">
    <name type="scientific">Phytophthora fragariaefolia</name>
    <dbReference type="NCBI Taxonomy" id="1490495"/>
    <lineage>
        <taxon>Eukaryota</taxon>
        <taxon>Sar</taxon>
        <taxon>Stramenopiles</taxon>
        <taxon>Oomycota</taxon>
        <taxon>Peronosporomycetes</taxon>
        <taxon>Peronosporales</taxon>
        <taxon>Peronosporaceae</taxon>
        <taxon>Phytophthora</taxon>
    </lineage>
</organism>
<evidence type="ECO:0000256" key="13">
    <source>
        <dbReference type="ARBA" id="ARBA00023125"/>
    </source>
</evidence>
<dbReference type="GO" id="GO:0004190">
    <property type="term" value="F:aspartic-type endopeptidase activity"/>
    <property type="evidence" value="ECO:0007669"/>
    <property type="project" value="UniProtKB-KW"/>
</dbReference>
<keyword evidence="9" id="KW-0460">Magnesium</keyword>
<feature type="domain" description="Integrase catalytic" evidence="16">
    <location>
        <begin position="305"/>
        <end position="477"/>
    </location>
</feature>
<evidence type="ECO:0000256" key="14">
    <source>
        <dbReference type="ARBA" id="ARBA00023172"/>
    </source>
</evidence>
<keyword evidence="11" id="KW-0695">RNA-directed DNA polymerase</keyword>
<keyword evidence="6" id="KW-0064">Aspartyl protease</keyword>
<keyword evidence="14" id="KW-0233">DNA recombination</keyword>
<dbReference type="SMART" id="SM00298">
    <property type="entry name" value="CHROMO"/>
    <property type="match status" value="1"/>
</dbReference>
<comment type="caution">
    <text evidence="17">The sequence shown here is derived from an EMBL/GenBank/DDBJ whole genome shotgun (WGS) entry which is preliminary data.</text>
</comment>
<sequence length="675" mass="78448">MQPARASSSRLQPTYASPDRREQIRHWWSVVPSRWWCRTPHSVHQPKDESAELNYPTQQQGLLAIVHALAAFRIYCLDKPPVVETDHKSLEGLFTQKMANRRLARWYDILAEYQPTFSYLPGAKNGIADALSRRPDLEPETKFFHDLSVTSFDDTSFTLAISEVTSDSKLITRIKKAYEKDRDIQTIFAAIKRRNRNSTQKRERHQQKQYRCYSEANGLLWYQTPADDAARVVVPNEVKLRQSIISECHDTNYGGHPGAERTYLTLARHWYWSKMLRSIQKFIADCELCRRNKPRLTKPPGLLEPLSIPDERWRSISMDFITDLPRKKREVDSIWVVVDRLTKRCHFVPTTKNVTAEGVARLFIDNVWKRHGMPTNIVSDRDRKFVSAFWQHVFKSIGTKLSMTVAHRARGDGQTERMNRTLEEYLRCFVGPLQDDWDIHLANAEFAVNSTVNSSTKIAPFEADLGYVPLNPLQLAAEQLEQVPKSRRGTQFREHQAAILLRCREALAQAQERMRDIYDRNRVEQVFDVGDRVYLSTQHLDPKHTDLPNSRKFGPKWIGPYTVIRKIHNHAYELNIQTGNTLHPVFNTSSLKPYNEPSRLSRPNDVILADGSVGQLVIRLVGKRTHKRRTQFLVEWVGEPKPTWVNVEDLGQVPDLITEFENQRRSKRRRRNTTN</sequence>
<keyword evidence="2" id="KW-0808">Transferase</keyword>
<dbReference type="Proteomes" id="UP001165121">
    <property type="component" value="Unassembled WGS sequence"/>
</dbReference>
<keyword evidence="5" id="KW-0479">Metal-binding</keyword>
<feature type="domain" description="Chromo" evidence="15">
    <location>
        <begin position="615"/>
        <end position="672"/>
    </location>
</feature>
<dbReference type="GO" id="GO:0004519">
    <property type="term" value="F:endonuclease activity"/>
    <property type="evidence" value="ECO:0007669"/>
    <property type="project" value="UniProtKB-KW"/>
</dbReference>
<evidence type="ECO:0000256" key="10">
    <source>
        <dbReference type="ARBA" id="ARBA00022908"/>
    </source>
</evidence>
<evidence type="ECO:0000259" key="16">
    <source>
        <dbReference type="PROSITE" id="PS50994"/>
    </source>
</evidence>
<keyword evidence="4" id="KW-0540">Nuclease</keyword>
<keyword evidence="12" id="KW-0239">DNA-directed DNA polymerase</keyword>
<keyword evidence="7" id="KW-0255">Endonuclease</keyword>
<dbReference type="Pfam" id="PF17921">
    <property type="entry name" value="Integrase_H2C2"/>
    <property type="match status" value="1"/>
</dbReference>
<dbReference type="PANTHER" id="PTHR37984">
    <property type="entry name" value="PROTEIN CBG26694"/>
    <property type="match status" value="1"/>
</dbReference>
<dbReference type="GO" id="GO:0003887">
    <property type="term" value="F:DNA-directed DNA polymerase activity"/>
    <property type="evidence" value="ECO:0007669"/>
    <property type="project" value="UniProtKB-KW"/>
</dbReference>
<dbReference type="GO" id="GO:0046872">
    <property type="term" value="F:metal ion binding"/>
    <property type="evidence" value="ECO:0007669"/>
    <property type="project" value="UniProtKB-KW"/>
</dbReference>
<dbReference type="PROSITE" id="PS50013">
    <property type="entry name" value="CHROMO_2"/>
    <property type="match status" value="1"/>
</dbReference>
<keyword evidence="1" id="KW-0645">Protease</keyword>
<dbReference type="EMBL" id="BSXT01000303">
    <property type="protein sequence ID" value="GMF23924.1"/>
    <property type="molecule type" value="Genomic_DNA"/>
</dbReference>
<dbReference type="InterPro" id="IPR041588">
    <property type="entry name" value="Integrase_H2C2"/>
</dbReference>
<dbReference type="InterPro" id="IPR000953">
    <property type="entry name" value="Chromo/chromo_shadow_dom"/>
</dbReference>
<dbReference type="AlphaFoldDB" id="A0A9W6TWM5"/>
<dbReference type="SUPFAM" id="SSF56672">
    <property type="entry name" value="DNA/RNA polymerases"/>
    <property type="match status" value="1"/>
</dbReference>
<keyword evidence="3" id="KW-0548">Nucleotidyltransferase</keyword>
<dbReference type="GO" id="GO:0006508">
    <property type="term" value="P:proteolysis"/>
    <property type="evidence" value="ECO:0007669"/>
    <property type="project" value="UniProtKB-KW"/>
</dbReference>
<evidence type="ECO:0000313" key="18">
    <source>
        <dbReference type="Proteomes" id="UP001165121"/>
    </source>
</evidence>
<name>A0A9W6TWM5_9STRA</name>
<proteinExistence type="predicted"/>
<keyword evidence="10" id="KW-0229">DNA integration</keyword>
<protein>
    <submittedName>
        <fullName evidence="17">Unnamed protein product</fullName>
    </submittedName>
</protein>
<keyword evidence="13" id="KW-0238">DNA-binding</keyword>
<keyword evidence="8" id="KW-0378">Hydrolase</keyword>
<dbReference type="InterPro" id="IPR041373">
    <property type="entry name" value="RT_RNaseH"/>
</dbReference>
<evidence type="ECO:0000256" key="1">
    <source>
        <dbReference type="ARBA" id="ARBA00022670"/>
    </source>
</evidence>
<evidence type="ECO:0000256" key="11">
    <source>
        <dbReference type="ARBA" id="ARBA00022918"/>
    </source>
</evidence>
<dbReference type="InterPro" id="IPR043502">
    <property type="entry name" value="DNA/RNA_pol_sf"/>
</dbReference>
<evidence type="ECO:0000256" key="3">
    <source>
        <dbReference type="ARBA" id="ARBA00022695"/>
    </source>
</evidence>
<evidence type="ECO:0000256" key="5">
    <source>
        <dbReference type="ARBA" id="ARBA00022723"/>
    </source>
</evidence>
<evidence type="ECO:0000256" key="2">
    <source>
        <dbReference type="ARBA" id="ARBA00022679"/>
    </source>
</evidence>
<dbReference type="PROSITE" id="PS50994">
    <property type="entry name" value="INTEGRASE"/>
    <property type="match status" value="1"/>
</dbReference>
<dbReference type="GO" id="GO:0006310">
    <property type="term" value="P:DNA recombination"/>
    <property type="evidence" value="ECO:0007669"/>
    <property type="project" value="UniProtKB-KW"/>
</dbReference>
<gene>
    <name evidence="17" type="ORF">Pfra01_000390100</name>
</gene>
<dbReference type="CDD" id="cd00024">
    <property type="entry name" value="CD_CSD"/>
    <property type="match status" value="1"/>
</dbReference>
<dbReference type="InterPro" id="IPR050951">
    <property type="entry name" value="Retrovirus_Pol_polyprotein"/>
</dbReference>
<evidence type="ECO:0000256" key="8">
    <source>
        <dbReference type="ARBA" id="ARBA00022801"/>
    </source>
</evidence>
<dbReference type="SUPFAM" id="SSF53098">
    <property type="entry name" value="Ribonuclease H-like"/>
    <property type="match status" value="1"/>
</dbReference>
<evidence type="ECO:0000259" key="15">
    <source>
        <dbReference type="PROSITE" id="PS50013"/>
    </source>
</evidence>
<reference evidence="17" key="1">
    <citation type="submission" date="2023-04" db="EMBL/GenBank/DDBJ databases">
        <title>Phytophthora fragariaefolia NBRC 109709.</title>
        <authorList>
            <person name="Ichikawa N."/>
            <person name="Sato H."/>
            <person name="Tonouchi N."/>
        </authorList>
    </citation>
    <scope>NUCLEOTIDE SEQUENCE</scope>
    <source>
        <strain evidence="17">NBRC 109709</strain>
    </source>
</reference>
<accession>A0A9W6TWM5</accession>
<dbReference type="Gene3D" id="1.10.340.70">
    <property type="match status" value="1"/>
</dbReference>
<dbReference type="FunFam" id="1.10.340.70:FF:000001">
    <property type="entry name" value="Retrovirus-related Pol polyprotein from transposon gypsy-like Protein"/>
    <property type="match status" value="1"/>
</dbReference>
<dbReference type="Pfam" id="PF17917">
    <property type="entry name" value="RT_RNaseH"/>
    <property type="match status" value="1"/>
</dbReference>
<dbReference type="GO" id="GO:0003677">
    <property type="term" value="F:DNA binding"/>
    <property type="evidence" value="ECO:0007669"/>
    <property type="project" value="UniProtKB-KW"/>
</dbReference>
<dbReference type="GO" id="GO:0015074">
    <property type="term" value="P:DNA integration"/>
    <property type="evidence" value="ECO:0007669"/>
    <property type="project" value="UniProtKB-KW"/>
</dbReference>
<evidence type="ECO:0000256" key="7">
    <source>
        <dbReference type="ARBA" id="ARBA00022759"/>
    </source>
</evidence>
<dbReference type="InterPro" id="IPR056924">
    <property type="entry name" value="SH3_Tf2-1"/>
</dbReference>
<dbReference type="GO" id="GO:0003964">
    <property type="term" value="F:RNA-directed DNA polymerase activity"/>
    <property type="evidence" value="ECO:0007669"/>
    <property type="project" value="UniProtKB-KW"/>
</dbReference>
<dbReference type="Pfam" id="PF00665">
    <property type="entry name" value="rve"/>
    <property type="match status" value="1"/>
</dbReference>
<dbReference type="OrthoDB" id="102286at2759"/>
<evidence type="ECO:0000256" key="4">
    <source>
        <dbReference type="ARBA" id="ARBA00022722"/>
    </source>
</evidence>
<dbReference type="InterPro" id="IPR016197">
    <property type="entry name" value="Chromo-like_dom_sf"/>
</dbReference>
<dbReference type="InterPro" id="IPR001584">
    <property type="entry name" value="Integrase_cat-core"/>
</dbReference>
<evidence type="ECO:0000256" key="12">
    <source>
        <dbReference type="ARBA" id="ARBA00022932"/>
    </source>
</evidence>
<evidence type="ECO:0000256" key="6">
    <source>
        <dbReference type="ARBA" id="ARBA00022750"/>
    </source>
</evidence>
<keyword evidence="18" id="KW-1185">Reference proteome</keyword>
<dbReference type="SUPFAM" id="SSF54160">
    <property type="entry name" value="Chromo domain-like"/>
    <property type="match status" value="1"/>
</dbReference>
<evidence type="ECO:0000313" key="17">
    <source>
        <dbReference type="EMBL" id="GMF23924.1"/>
    </source>
</evidence>
<dbReference type="CDD" id="cd09274">
    <property type="entry name" value="RNase_HI_RT_Ty3"/>
    <property type="match status" value="1"/>
</dbReference>
<dbReference type="InterPro" id="IPR036397">
    <property type="entry name" value="RNaseH_sf"/>
</dbReference>
<evidence type="ECO:0000256" key="9">
    <source>
        <dbReference type="ARBA" id="ARBA00022842"/>
    </source>
</evidence>
<dbReference type="FunFam" id="3.30.420.10:FF:000032">
    <property type="entry name" value="Retrovirus-related Pol polyprotein from transposon 297-like Protein"/>
    <property type="match status" value="1"/>
</dbReference>
<dbReference type="PANTHER" id="PTHR37984:SF5">
    <property type="entry name" value="PROTEIN NYNRIN-LIKE"/>
    <property type="match status" value="1"/>
</dbReference>
<dbReference type="Gene3D" id="3.30.420.10">
    <property type="entry name" value="Ribonuclease H-like superfamily/Ribonuclease H"/>
    <property type="match status" value="1"/>
</dbReference>
<dbReference type="Pfam" id="PF24626">
    <property type="entry name" value="SH3_Tf2-1"/>
    <property type="match status" value="1"/>
</dbReference>
<dbReference type="Gene3D" id="2.40.50.40">
    <property type="match status" value="1"/>
</dbReference>
<dbReference type="InterPro" id="IPR012337">
    <property type="entry name" value="RNaseH-like_sf"/>
</dbReference>